<dbReference type="InterPro" id="IPR023828">
    <property type="entry name" value="Peptidase_S8_Ser-AS"/>
</dbReference>
<dbReference type="InterPro" id="IPR036852">
    <property type="entry name" value="Peptidase_S8/S53_dom_sf"/>
</dbReference>
<dbReference type="Gene3D" id="3.40.50.200">
    <property type="entry name" value="Peptidase S8/S53 domain"/>
    <property type="match status" value="1"/>
</dbReference>
<dbReference type="Proteomes" id="UP001645038">
    <property type="component" value="Unassembled WGS sequence"/>
</dbReference>
<evidence type="ECO:0000256" key="6">
    <source>
        <dbReference type="SAM" id="SignalP"/>
    </source>
</evidence>
<evidence type="ECO:0000313" key="8">
    <source>
        <dbReference type="EMBL" id="MBE0462980.1"/>
    </source>
</evidence>
<dbReference type="SUPFAM" id="SSF52743">
    <property type="entry name" value="Subtilisin-like"/>
    <property type="match status" value="1"/>
</dbReference>
<evidence type="ECO:0000256" key="4">
    <source>
        <dbReference type="ARBA" id="ARBA00022825"/>
    </source>
</evidence>
<comment type="caution">
    <text evidence="5">Lacks conserved residue(s) required for the propagation of feature annotation.</text>
</comment>
<dbReference type="InterPro" id="IPR000209">
    <property type="entry name" value="Peptidase_S8/S53_dom"/>
</dbReference>
<dbReference type="EMBL" id="RRZB01000010">
    <property type="protein sequence ID" value="MBE0462980.1"/>
    <property type="molecule type" value="Genomic_DNA"/>
</dbReference>
<protein>
    <submittedName>
        <fullName evidence="8">S8/S53 family peptidase</fullName>
    </submittedName>
</protein>
<comment type="similarity">
    <text evidence="1 5">Belongs to the peptidase S8 family.</text>
</comment>
<feature type="signal peptide" evidence="6">
    <location>
        <begin position="1"/>
        <end position="26"/>
    </location>
</feature>
<evidence type="ECO:0000259" key="7">
    <source>
        <dbReference type="Pfam" id="PF00082"/>
    </source>
</evidence>
<dbReference type="InterPro" id="IPR015500">
    <property type="entry name" value="Peptidase_S8_subtilisin-rel"/>
</dbReference>
<proteinExistence type="inferred from homology"/>
<keyword evidence="2" id="KW-0645">Protease</keyword>
<organism evidence="8 9">
    <name type="scientific">Halomonas colorata</name>
    <dbReference type="NCBI Taxonomy" id="2742615"/>
    <lineage>
        <taxon>Bacteria</taxon>
        <taxon>Pseudomonadati</taxon>
        <taxon>Pseudomonadota</taxon>
        <taxon>Gammaproteobacteria</taxon>
        <taxon>Oceanospirillales</taxon>
        <taxon>Halomonadaceae</taxon>
        <taxon>Halomonas</taxon>
    </lineage>
</organism>
<dbReference type="Pfam" id="PF00082">
    <property type="entry name" value="Peptidase_S8"/>
    <property type="match status" value="1"/>
</dbReference>
<keyword evidence="3" id="KW-0378">Hydrolase</keyword>
<feature type="domain" description="Peptidase S8/S53" evidence="7">
    <location>
        <begin position="261"/>
        <end position="536"/>
    </location>
</feature>
<evidence type="ECO:0000256" key="1">
    <source>
        <dbReference type="ARBA" id="ARBA00011073"/>
    </source>
</evidence>
<dbReference type="RefSeq" id="WP_192537556.1">
    <property type="nucleotide sequence ID" value="NZ_RRZB01000010.1"/>
</dbReference>
<accession>A0ABR9FWG7</accession>
<dbReference type="CDD" id="cd00306">
    <property type="entry name" value="Peptidases_S8_S53"/>
    <property type="match status" value="1"/>
</dbReference>
<keyword evidence="9" id="KW-1185">Reference proteome</keyword>
<sequence length="594" mass="64948">MTVKYCGAGRLVAALTLVLIATSAAAEQPSQGEQPLRVEQLQRCGNLLAMDIQEFCLRVSGLDDTDFQVKLNGTPLHAEGLDHDGDRVRVRINSADAQSGPLWFEQHEQSSNPVWVSLRGSHVLAATDQETAKNMDDITTYVDLISLIIEEDYDGAEEAQRLAEKYGAEVVGMIPPLNTYQLRLPVDNLEERDALVLRLGSEVSIDAVVVEESGAEETAESEANNLPNADDQRWASNRFLDAVNYYQRRLPQNGDIETQPIRIGVIEREVDFDSPDFADYLGDCRKDSSRTCVYARDAATPDGHGTTVAGVFAAAWNEGGNSGFLRGLDEVGPGFDVIVDRNSDAGITANVAASVNLVEDGVRVLNWSWGIHRVGATDINGDEVDSLVRSGIAMSGYEELLEEFFLWLRREHPDVVVVNSAGNASSFSGSDDYRLPSSFVTEQLFVVGGHERSDEDVPVEDPRYVIKREASNIDMRVDITAAACVRGSSLIEGEQGEAHCGTSYATPLVAGLLAAMMSIDPELTPAQLRILLRRGAMTIGEEYDFEPTDADDLTAPILPSERANDLNHPDIGLSARLNMYKTLDLTVQSLERDR</sequence>
<dbReference type="PROSITE" id="PS51892">
    <property type="entry name" value="SUBTILASE"/>
    <property type="match status" value="1"/>
</dbReference>
<evidence type="ECO:0000256" key="5">
    <source>
        <dbReference type="PROSITE-ProRule" id="PRU01240"/>
    </source>
</evidence>
<dbReference type="PANTHER" id="PTHR43399:SF4">
    <property type="entry name" value="CELL WALL-ASSOCIATED PROTEASE"/>
    <property type="match status" value="1"/>
</dbReference>
<dbReference type="PROSITE" id="PS00138">
    <property type="entry name" value="SUBTILASE_SER"/>
    <property type="match status" value="1"/>
</dbReference>
<dbReference type="PRINTS" id="PR00723">
    <property type="entry name" value="SUBTILISIN"/>
</dbReference>
<name>A0ABR9FWG7_9GAMM</name>
<dbReference type="InterPro" id="IPR051048">
    <property type="entry name" value="Peptidase_S8/S53_subtilisin"/>
</dbReference>
<evidence type="ECO:0000256" key="3">
    <source>
        <dbReference type="ARBA" id="ARBA00022801"/>
    </source>
</evidence>
<evidence type="ECO:0000256" key="2">
    <source>
        <dbReference type="ARBA" id="ARBA00022670"/>
    </source>
</evidence>
<dbReference type="PANTHER" id="PTHR43399">
    <property type="entry name" value="SUBTILISIN-RELATED"/>
    <property type="match status" value="1"/>
</dbReference>
<reference evidence="8 9" key="1">
    <citation type="submission" date="2020-07" db="EMBL/GenBank/DDBJ databases">
        <title>Halophilic bacteria isolated from french cheeses.</title>
        <authorList>
            <person name="Kothe C.I."/>
            <person name="Farah-Kraiem B."/>
            <person name="Renault P."/>
            <person name="Dridi B."/>
        </authorList>
    </citation>
    <scope>NUCLEOTIDE SEQUENCE [LARGE SCALE GENOMIC DNA]</scope>
    <source>
        <strain evidence="8 9">FME20</strain>
    </source>
</reference>
<feature type="chain" id="PRO_5046743040" evidence="6">
    <location>
        <begin position="27"/>
        <end position="594"/>
    </location>
</feature>
<keyword evidence="4" id="KW-0720">Serine protease</keyword>
<comment type="caution">
    <text evidence="8">The sequence shown here is derived from an EMBL/GenBank/DDBJ whole genome shotgun (WGS) entry which is preliminary data.</text>
</comment>
<evidence type="ECO:0000313" key="9">
    <source>
        <dbReference type="Proteomes" id="UP001645038"/>
    </source>
</evidence>
<keyword evidence="6" id="KW-0732">Signal</keyword>
<gene>
    <name evidence="8" type="ORF">EI547_05840</name>
</gene>